<reference evidence="2" key="1">
    <citation type="submission" date="2009-10" db="EMBL/GenBank/DDBJ databases">
        <title>Complete sequence of Bacillus selenitireducens MLS10.</title>
        <authorList>
            <consortium name="US DOE Joint Genome Institute"/>
            <person name="Lucas S."/>
            <person name="Copeland A."/>
            <person name="Lapidus A."/>
            <person name="Glavina del Rio T."/>
            <person name="Dalin E."/>
            <person name="Tice H."/>
            <person name="Bruce D."/>
            <person name="Goodwin L."/>
            <person name="Pitluck S."/>
            <person name="Sims D."/>
            <person name="Brettin T."/>
            <person name="Detter J.C."/>
            <person name="Han C."/>
            <person name="Larimer F."/>
            <person name="Land M."/>
            <person name="Hauser L."/>
            <person name="Kyrpides N."/>
            <person name="Ovchinnikova G."/>
            <person name="Stolz J."/>
        </authorList>
    </citation>
    <scope>NUCLEOTIDE SEQUENCE [LARGE SCALE GENOMIC DNA]</scope>
    <source>
        <strain evidence="2">MLS10</strain>
    </source>
</reference>
<accession>D6XT59</accession>
<dbReference type="Proteomes" id="UP000000271">
    <property type="component" value="Chromosome"/>
</dbReference>
<evidence type="ECO:0000313" key="2">
    <source>
        <dbReference type="EMBL" id="ADH98995.1"/>
    </source>
</evidence>
<evidence type="ECO:0000259" key="1">
    <source>
        <dbReference type="Pfam" id="PF13192"/>
    </source>
</evidence>
<dbReference type="KEGG" id="bse:Bsel_1483"/>
<dbReference type="EMBL" id="CP001791">
    <property type="protein sequence ID" value="ADH98995.1"/>
    <property type="molecule type" value="Genomic_DNA"/>
</dbReference>
<dbReference type="Gene3D" id="3.40.30.10">
    <property type="entry name" value="Glutaredoxin"/>
    <property type="match status" value="1"/>
</dbReference>
<keyword evidence="3" id="KW-1185">Reference proteome</keyword>
<dbReference type="Pfam" id="PF13192">
    <property type="entry name" value="Thioredoxin_3"/>
    <property type="match status" value="1"/>
</dbReference>
<dbReference type="InterPro" id="IPR012336">
    <property type="entry name" value="Thioredoxin-like_fold"/>
</dbReference>
<protein>
    <recommendedName>
        <fullName evidence="1">Thioredoxin-like fold domain-containing protein</fullName>
    </recommendedName>
</protein>
<gene>
    <name evidence="2" type="ordered locus">Bsel_1483</name>
</gene>
<feature type="domain" description="Thioredoxin-like fold" evidence="1">
    <location>
        <begin position="4"/>
        <end position="74"/>
    </location>
</feature>
<proteinExistence type="predicted"/>
<organism evidence="2 3">
    <name type="scientific">Bacillus selenitireducens (strain ATCC 700615 / DSM 15326 / MLS10)</name>
    <dbReference type="NCBI Taxonomy" id="439292"/>
    <lineage>
        <taxon>Bacteria</taxon>
        <taxon>Bacillati</taxon>
        <taxon>Bacillota</taxon>
        <taxon>Bacilli</taxon>
        <taxon>Bacillales</taxon>
        <taxon>Bacillaceae</taxon>
        <taxon>Salisediminibacterium</taxon>
    </lineage>
</organism>
<dbReference type="HOGENOM" id="CLU_2630756_0_0_9"/>
<evidence type="ECO:0000313" key="3">
    <source>
        <dbReference type="Proteomes" id="UP000000271"/>
    </source>
</evidence>
<sequence length="77" mass="8887">MSLNIQIYVNENIKGKVFEQRVKEVIEELGVHADLVITYKQPECSCHVFYSPALIIDNELITSGKLLSRDEIVHHFM</sequence>
<dbReference type="STRING" id="439292.Bsel_1483"/>
<dbReference type="AlphaFoldDB" id="D6XT59"/>
<dbReference type="OrthoDB" id="9800630at2"/>
<name>D6XT59_BACIE</name>